<accession>A0A9X2B0N5</accession>
<organism evidence="1 2">
    <name type="scientific">Vibrio gelatinilyticus</name>
    <dbReference type="NCBI Taxonomy" id="2893468"/>
    <lineage>
        <taxon>Bacteria</taxon>
        <taxon>Pseudomonadati</taxon>
        <taxon>Pseudomonadota</taxon>
        <taxon>Gammaproteobacteria</taxon>
        <taxon>Vibrionales</taxon>
        <taxon>Vibrionaceae</taxon>
        <taxon>Vibrio</taxon>
    </lineage>
</organism>
<dbReference type="EMBL" id="JAJNNZ010000038">
    <property type="protein sequence ID" value="MCJ2378987.1"/>
    <property type="molecule type" value="Genomic_DNA"/>
</dbReference>
<dbReference type="InterPro" id="IPR046203">
    <property type="entry name" value="DUF6236"/>
</dbReference>
<dbReference type="AlphaFoldDB" id="A0A9X2B0N5"/>
<sequence>MGRGVVASPALIDITSNGFMMKRSISPEEIRYYALYWDKVVIPGSNLVYVGVPEEEVLIETGVIERPRVGFQGSWGGSDLGHSFAIAQAKIAESLLASNREIDWVLHQMGSSLALPSSFQSQQRNLRFDLINALPVPHGDVPIEELLEFKYRRRDQLNVLHKSLDDLYIQIIKSPDPAFTSLQAVSDLKVAISELNQVSNERWKKTSKYDFSAQLNLDGGKLVQGVAAGAAFDFFSNPTDLPLGAIVGGVASMIKLQAKVSTSFEPAKNQSSLGYLSMAHKEKVIPAL</sequence>
<evidence type="ECO:0000313" key="2">
    <source>
        <dbReference type="Proteomes" id="UP001139488"/>
    </source>
</evidence>
<comment type="caution">
    <text evidence="1">The sequence shown here is derived from an EMBL/GenBank/DDBJ whole genome shotgun (WGS) entry which is preliminary data.</text>
</comment>
<reference evidence="1" key="1">
    <citation type="submission" date="2021-11" db="EMBL/GenBank/DDBJ databases">
        <title>Vibrio ZSDE26 sp. nov. and Vibrio ZSDZ34 sp. nov., isolated from coastal seawater in Qingdao.</title>
        <authorList>
            <person name="Zhang P."/>
        </authorList>
    </citation>
    <scope>NUCLEOTIDE SEQUENCE</scope>
    <source>
        <strain evidence="1">ZSDZ34</strain>
    </source>
</reference>
<keyword evidence="2" id="KW-1185">Reference proteome</keyword>
<dbReference type="Proteomes" id="UP001139488">
    <property type="component" value="Unassembled WGS sequence"/>
</dbReference>
<gene>
    <name evidence="1" type="ORF">LNL84_19540</name>
</gene>
<dbReference type="Pfam" id="PF19749">
    <property type="entry name" value="DUF6236"/>
    <property type="match status" value="1"/>
</dbReference>
<dbReference type="RefSeq" id="WP_244359531.1">
    <property type="nucleotide sequence ID" value="NZ_JAJNNZ010000038.1"/>
</dbReference>
<protein>
    <submittedName>
        <fullName evidence="1">DUF6236 family protein</fullName>
    </submittedName>
</protein>
<proteinExistence type="predicted"/>
<name>A0A9X2B0N5_9VIBR</name>
<evidence type="ECO:0000313" key="1">
    <source>
        <dbReference type="EMBL" id="MCJ2378987.1"/>
    </source>
</evidence>